<evidence type="ECO:0000256" key="11">
    <source>
        <dbReference type="SAM" id="Phobius"/>
    </source>
</evidence>
<protein>
    <recommendedName>
        <fullName evidence="12">Ion transport domain-containing protein</fullName>
    </recommendedName>
</protein>
<dbReference type="PANTHER" id="PTHR11537:SF254">
    <property type="entry name" value="POTASSIUM VOLTAGE-GATED CHANNEL PROTEIN SHAB"/>
    <property type="match status" value="1"/>
</dbReference>
<accession>A0ABP0JDK9</accession>
<keyword evidence="4 11" id="KW-0812">Transmembrane</keyword>
<evidence type="ECO:0000256" key="1">
    <source>
        <dbReference type="ARBA" id="ARBA00004141"/>
    </source>
</evidence>
<dbReference type="Pfam" id="PF00520">
    <property type="entry name" value="Ion_trans"/>
    <property type="match status" value="1"/>
</dbReference>
<dbReference type="InterPro" id="IPR028325">
    <property type="entry name" value="VG_K_chnl"/>
</dbReference>
<feature type="transmembrane region" description="Helical" evidence="11">
    <location>
        <begin position="135"/>
        <end position="156"/>
    </location>
</feature>
<proteinExistence type="predicted"/>
<gene>
    <name evidence="13" type="ORF">CCMP2556_LOCUS10855</name>
</gene>
<dbReference type="EMBL" id="CAXAMN010005113">
    <property type="protein sequence ID" value="CAK9012443.1"/>
    <property type="molecule type" value="Genomic_DNA"/>
</dbReference>
<feature type="transmembrane region" description="Helical" evidence="11">
    <location>
        <begin position="207"/>
        <end position="229"/>
    </location>
</feature>
<evidence type="ECO:0000256" key="8">
    <source>
        <dbReference type="ARBA" id="ARBA00023065"/>
    </source>
</evidence>
<sequence length="433" mass="49024">MMRLSLLEAIAIRLEAIATRLEAIPILLGWRPSPLGFHYFSQDECSPSFLNRISVAHILLSSSRQARWAWLLLNLLSSVLVVSSVAGTVMLSVPHYGNIDGFIKVFTDLEVTASTFFILEYFLRLFVHRKKCCNYVTSFLGIIDLLVCVAAVPTLYEKFTQRKHFNFTNSHTFHVLSCFRMLRVLKLLQFVKEYQTLTSALRKELRMIVVFLFGVFTVVLILGSCLYAAERSANDKSAFSSIPAGMWWATVTLTTVGYGDLVPETVFGKIFASISMLMGYGLLAVPTIVGTLEINQLSQAQSTKDSSRSNVFDVNEASHQPLLGDDMIRIHCRALDCDRHGCLKCAAGFPLLDEVIFLWNQRTRRFVDEQSYAVEHYFRVLQAKPMPPGYDIFAKVEEEELPSSRKFMISMFNPIESIPRRIAEGYIIYSNPS</sequence>
<keyword evidence="3" id="KW-0633">Potassium transport</keyword>
<evidence type="ECO:0000256" key="9">
    <source>
        <dbReference type="ARBA" id="ARBA00023136"/>
    </source>
</evidence>
<evidence type="ECO:0000256" key="2">
    <source>
        <dbReference type="ARBA" id="ARBA00022448"/>
    </source>
</evidence>
<keyword evidence="8" id="KW-0406">Ion transport</keyword>
<keyword evidence="7 11" id="KW-1133">Transmembrane helix</keyword>
<evidence type="ECO:0000256" key="7">
    <source>
        <dbReference type="ARBA" id="ARBA00022989"/>
    </source>
</evidence>
<evidence type="ECO:0000256" key="10">
    <source>
        <dbReference type="ARBA" id="ARBA00023303"/>
    </source>
</evidence>
<evidence type="ECO:0000313" key="14">
    <source>
        <dbReference type="Proteomes" id="UP001642484"/>
    </source>
</evidence>
<organism evidence="13 14">
    <name type="scientific">Durusdinium trenchii</name>
    <dbReference type="NCBI Taxonomy" id="1381693"/>
    <lineage>
        <taxon>Eukaryota</taxon>
        <taxon>Sar</taxon>
        <taxon>Alveolata</taxon>
        <taxon>Dinophyceae</taxon>
        <taxon>Suessiales</taxon>
        <taxon>Symbiodiniaceae</taxon>
        <taxon>Durusdinium</taxon>
    </lineage>
</organism>
<evidence type="ECO:0000256" key="6">
    <source>
        <dbReference type="ARBA" id="ARBA00022958"/>
    </source>
</evidence>
<comment type="subcellular location">
    <subcellularLocation>
        <location evidence="1">Membrane</location>
        <topology evidence="1">Multi-pass membrane protein</topology>
    </subcellularLocation>
</comment>
<keyword evidence="5" id="KW-0631">Potassium channel</keyword>
<evidence type="ECO:0000256" key="4">
    <source>
        <dbReference type="ARBA" id="ARBA00022692"/>
    </source>
</evidence>
<dbReference type="PANTHER" id="PTHR11537">
    <property type="entry name" value="VOLTAGE-GATED POTASSIUM CHANNEL"/>
    <property type="match status" value="1"/>
</dbReference>
<evidence type="ECO:0000256" key="3">
    <source>
        <dbReference type="ARBA" id="ARBA00022538"/>
    </source>
</evidence>
<feature type="transmembrane region" description="Helical" evidence="11">
    <location>
        <begin position="68"/>
        <end position="90"/>
    </location>
</feature>
<comment type="caution">
    <text evidence="13">The sequence shown here is derived from an EMBL/GenBank/DDBJ whole genome shotgun (WGS) entry which is preliminary data.</text>
</comment>
<evidence type="ECO:0000256" key="5">
    <source>
        <dbReference type="ARBA" id="ARBA00022826"/>
    </source>
</evidence>
<evidence type="ECO:0000259" key="12">
    <source>
        <dbReference type="Pfam" id="PF00520"/>
    </source>
</evidence>
<feature type="domain" description="Ion transport" evidence="12">
    <location>
        <begin position="79"/>
        <end position="286"/>
    </location>
</feature>
<keyword evidence="2" id="KW-0813">Transport</keyword>
<name>A0ABP0JDK9_9DINO</name>
<dbReference type="PRINTS" id="PR00169">
    <property type="entry name" value="KCHANNEL"/>
</dbReference>
<evidence type="ECO:0000313" key="13">
    <source>
        <dbReference type="EMBL" id="CAK9012443.1"/>
    </source>
</evidence>
<keyword evidence="6" id="KW-0630">Potassium</keyword>
<dbReference type="Gene3D" id="1.10.287.70">
    <property type="match status" value="1"/>
</dbReference>
<dbReference type="Proteomes" id="UP001642484">
    <property type="component" value="Unassembled WGS sequence"/>
</dbReference>
<keyword evidence="10" id="KW-0407">Ion channel</keyword>
<feature type="transmembrane region" description="Helical" evidence="11">
    <location>
        <begin position="241"/>
        <end position="258"/>
    </location>
</feature>
<dbReference type="SUPFAM" id="SSF81324">
    <property type="entry name" value="Voltage-gated potassium channels"/>
    <property type="match status" value="1"/>
</dbReference>
<feature type="transmembrane region" description="Helical" evidence="11">
    <location>
        <begin position="102"/>
        <end position="123"/>
    </location>
</feature>
<feature type="transmembrane region" description="Helical" evidence="11">
    <location>
        <begin position="270"/>
        <end position="292"/>
    </location>
</feature>
<keyword evidence="9 11" id="KW-0472">Membrane</keyword>
<reference evidence="13 14" key="1">
    <citation type="submission" date="2024-02" db="EMBL/GenBank/DDBJ databases">
        <authorList>
            <person name="Chen Y."/>
            <person name="Shah S."/>
            <person name="Dougan E. K."/>
            <person name="Thang M."/>
            <person name="Chan C."/>
        </authorList>
    </citation>
    <scope>NUCLEOTIDE SEQUENCE [LARGE SCALE GENOMIC DNA]</scope>
</reference>
<keyword evidence="14" id="KW-1185">Reference proteome</keyword>
<dbReference type="InterPro" id="IPR005821">
    <property type="entry name" value="Ion_trans_dom"/>
</dbReference>